<sequence length="321" mass="34864">MPSTIVKAVYLDGASLQLDKQIFAPLISLFSEWQSYPQTKPSEIIERIQGAHVVICNKSPLSREVIEASPALKLILVTATGTNNIDLVAAKEHNITVCNCRGYGTEAVSQHALMLILALAARLIDYNKAVAAGEWQNANNFCLMNYPIMELAGKTLGIIGYGELGQAVAKLAEAFGMKILIGQIPNRPQRDNTIALTELLPQVDILTLHCPLTEDTKNLLTEKELRTMKKDALLINTARGGIINEQDLANVLKSGHLGGAATDVLTIEPPKDGNPLLDHAIPRLIITPHCAWATKEAQQRIVEQVTENAKAFLAGKAIRTV</sequence>
<dbReference type="RefSeq" id="WP_201090390.1">
    <property type="nucleotide sequence ID" value="NZ_CP067393.1"/>
</dbReference>
<dbReference type="NCBIfam" id="NF005069">
    <property type="entry name" value="PRK06487.1"/>
    <property type="match status" value="1"/>
</dbReference>
<evidence type="ECO:0000259" key="5">
    <source>
        <dbReference type="Pfam" id="PF00389"/>
    </source>
</evidence>
<dbReference type="Pfam" id="PF00389">
    <property type="entry name" value="2-Hacid_dh"/>
    <property type="match status" value="1"/>
</dbReference>
<dbReference type="FunFam" id="3.40.50.720:FF:000041">
    <property type="entry name" value="D-3-phosphoglycerate dehydrogenase"/>
    <property type="match status" value="1"/>
</dbReference>
<evidence type="ECO:0000256" key="3">
    <source>
        <dbReference type="ARBA" id="ARBA00023027"/>
    </source>
</evidence>
<dbReference type="InterPro" id="IPR006139">
    <property type="entry name" value="D-isomer_2_OHA_DH_cat_dom"/>
</dbReference>
<evidence type="ECO:0000256" key="1">
    <source>
        <dbReference type="ARBA" id="ARBA00005854"/>
    </source>
</evidence>
<feature type="domain" description="D-isomer specific 2-hydroxyacid dehydrogenase NAD-binding" evidence="6">
    <location>
        <begin position="113"/>
        <end position="291"/>
    </location>
</feature>
<dbReference type="CDD" id="cd12162">
    <property type="entry name" value="2-Hacid_dh_4"/>
    <property type="match status" value="1"/>
</dbReference>
<dbReference type="Pfam" id="PF02826">
    <property type="entry name" value="2-Hacid_dh_C"/>
    <property type="match status" value="1"/>
</dbReference>
<feature type="domain" description="D-isomer specific 2-hydroxyacid dehydrogenase catalytic" evidence="5">
    <location>
        <begin position="38"/>
        <end position="319"/>
    </location>
</feature>
<dbReference type="PANTHER" id="PTHR43761">
    <property type="entry name" value="D-ISOMER SPECIFIC 2-HYDROXYACID DEHYDROGENASE FAMILY PROTEIN (AFU_ORTHOLOGUE AFUA_1G13630)"/>
    <property type="match status" value="1"/>
</dbReference>
<evidence type="ECO:0000259" key="6">
    <source>
        <dbReference type="Pfam" id="PF02826"/>
    </source>
</evidence>
<comment type="similarity">
    <text evidence="1 4">Belongs to the D-isomer specific 2-hydroxyacid dehydrogenase family.</text>
</comment>
<evidence type="ECO:0000256" key="4">
    <source>
        <dbReference type="RuleBase" id="RU003719"/>
    </source>
</evidence>
<evidence type="ECO:0000313" key="8">
    <source>
        <dbReference type="Proteomes" id="UP000595278"/>
    </source>
</evidence>
<dbReference type="KEGG" id="eaz:JHT90_08685"/>
<gene>
    <name evidence="7" type="ORF">JHT90_08685</name>
</gene>
<keyword evidence="2 4" id="KW-0560">Oxidoreductase</keyword>
<evidence type="ECO:0000256" key="2">
    <source>
        <dbReference type="ARBA" id="ARBA00023002"/>
    </source>
</evidence>
<protein>
    <submittedName>
        <fullName evidence="7">2-hydroxyacid dehydrogenase</fullName>
    </submittedName>
</protein>
<dbReference type="InterPro" id="IPR006140">
    <property type="entry name" value="D-isomer_DH_NAD-bd"/>
</dbReference>
<dbReference type="Gene3D" id="3.40.50.720">
    <property type="entry name" value="NAD(P)-binding Rossmann-like Domain"/>
    <property type="match status" value="2"/>
</dbReference>
<dbReference type="Proteomes" id="UP000595278">
    <property type="component" value="Chromosome"/>
</dbReference>
<dbReference type="SUPFAM" id="SSF51735">
    <property type="entry name" value="NAD(P)-binding Rossmann-fold domains"/>
    <property type="match status" value="1"/>
</dbReference>
<dbReference type="InterPro" id="IPR036291">
    <property type="entry name" value="NAD(P)-bd_dom_sf"/>
</dbReference>
<reference evidence="7 8" key="1">
    <citation type="submission" date="2021-01" db="EMBL/GenBank/DDBJ databases">
        <title>Entomomonas sp. F2A isolated from a house cricket (Acheta domesticus).</title>
        <authorList>
            <person name="Spergser J."/>
            <person name="Busse H.-J."/>
        </authorList>
    </citation>
    <scope>NUCLEOTIDE SEQUENCE [LARGE SCALE GENOMIC DNA]</scope>
    <source>
        <strain evidence="7 8">F2A</strain>
    </source>
</reference>
<accession>A0A974ND68</accession>
<keyword evidence="8" id="KW-1185">Reference proteome</keyword>
<dbReference type="PANTHER" id="PTHR43761:SF1">
    <property type="entry name" value="D-ISOMER SPECIFIC 2-HYDROXYACID DEHYDROGENASE CATALYTIC DOMAIN-CONTAINING PROTEIN-RELATED"/>
    <property type="match status" value="1"/>
</dbReference>
<organism evidence="7 8">
    <name type="scientific">Entomomonas asaccharolytica</name>
    <dbReference type="NCBI Taxonomy" id="2785331"/>
    <lineage>
        <taxon>Bacteria</taxon>
        <taxon>Pseudomonadati</taxon>
        <taxon>Pseudomonadota</taxon>
        <taxon>Gammaproteobacteria</taxon>
        <taxon>Pseudomonadales</taxon>
        <taxon>Pseudomonadaceae</taxon>
        <taxon>Entomomonas</taxon>
    </lineage>
</organism>
<dbReference type="AlphaFoldDB" id="A0A974ND68"/>
<evidence type="ECO:0000313" key="7">
    <source>
        <dbReference type="EMBL" id="QQP84493.1"/>
    </source>
</evidence>
<dbReference type="InterPro" id="IPR050418">
    <property type="entry name" value="D-iso_2-hydroxyacid_DH_PdxB"/>
</dbReference>
<dbReference type="GO" id="GO:0051287">
    <property type="term" value="F:NAD binding"/>
    <property type="evidence" value="ECO:0007669"/>
    <property type="project" value="InterPro"/>
</dbReference>
<dbReference type="InterPro" id="IPR029753">
    <property type="entry name" value="D-isomer_DH_CS"/>
</dbReference>
<dbReference type="SUPFAM" id="SSF52283">
    <property type="entry name" value="Formate/glycerate dehydrogenase catalytic domain-like"/>
    <property type="match status" value="1"/>
</dbReference>
<dbReference type="EMBL" id="CP067393">
    <property type="protein sequence ID" value="QQP84493.1"/>
    <property type="molecule type" value="Genomic_DNA"/>
</dbReference>
<dbReference type="GO" id="GO:0047545">
    <property type="term" value="F:(S)-2-hydroxyglutarate dehydrogenase activity"/>
    <property type="evidence" value="ECO:0007669"/>
    <property type="project" value="UniProtKB-ARBA"/>
</dbReference>
<dbReference type="GO" id="GO:0004617">
    <property type="term" value="F:phosphoglycerate dehydrogenase activity"/>
    <property type="evidence" value="ECO:0007669"/>
    <property type="project" value="UniProtKB-ARBA"/>
</dbReference>
<dbReference type="GO" id="GO:0006564">
    <property type="term" value="P:L-serine biosynthetic process"/>
    <property type="evidence" value="ECO:0007669"/>
    <property type="project" value="UniProtKB-ARBA"/>
</dbReference>
<name>A0A974ND68_9GAMM</name>
<keyword evidence="3" id="KW-0520">NAD</keyword>
<proteinExistence type="inferred from homology"/>
<dbReference type="PROSITE" id="PS00671">
    <property type="entry name" value="D_2_HYDROXYACID_DH_3"/>
    <property type="match status" value="1"/>
</dbReference>